<proteinExistence type="predicted"/>
<accession>A0A0M6WLA9</accession>
<dbReference type="Proteomes" id="UP000095453">
    <property type="component" value="Unassembled WGS sequence"/>
</dbReference>
<evidence type="ECO:0000313" key="1">
    <source>
        <dbReference type="EMBL" id="CRL36563.1"/>
    </source>
</evidence>
<reference evidence="1" key="2">
    <citation type="submission" date="2015-05" db="EMBL/GenBank/DDBJ databases">
        <authorList>
            <person name="Wang D.B."/>
            <person name="Wang M."/>
        </authorList>
    </citation>
    <scope>NUCLEOTIDE SEQUENCE [LARGE SCALE GENOMIC DNA]</scope>
    <source>
        <strain evidence="1">L1-83</strain>
    </source>
</reference>
<keyword evidence="4" id="KW-1185">Reference proteome</keyword>
<dbReference type="Proteomes" id="UP000095395">
    <property type="component" value="Unassembled WGS sequence"/>
</dbReference>
<protein>
    <submittedName>
        <fullName evidence="1">Uncharacterized protein</fullName>
    </submittedName>
</protein>
<dbReference type="STRING" id="360807.ERS852392_01665"/>
<dbReference type="EMBL" id="CYYR01000010">
    <property type="protein sequence ID" value="CUN91424.1"/>
    <property type="molecule type" value="Genomic_DNA"/>
</dbReference>
<dbReference type="EMBL" id="CVRS01000065">
    <property type="protein sequence ID" value="CRL36563.1"/>
    <property type="molecule type" value="Genomic_DNA"/>
</dbReference>
<dbReference type="Proteomes" id="UP000049828">
    <property type="component" value="Unassembled WGS sequence"/>
</dbReference>
<evidence type="ECO:0000313" key="2">
    <source>
        <dbReference type="EMBL" id="CUM98088.1"/>
    </source>
</evidence>
<evidence type="ECO:0000313" key="5">
    <source>
        <dbReference type="Proteomes" id="UP000095395"/>
    </source>
</evidence>
<organism evidence="1 4">
    <name type="scientific">Roseburia inulinivorans</name>
    <dbReference type="NCBI Taxonomy" id="360807"/>
    <lineage>
        <taxon>Bacteria</taxon>
        <taxon>Bacillati</taxon>
        <taxon>Bacillota</taxon>
        <taxon>Clostridia</taxon>
        <taxon>Lachnospirales</taxon>
        <taxon>Lachnospiraceae</taxon>
        <taxon>Roseburia</taxon>
    </lineage>
</organism>
<evidence type="ECO:0000313" key="3">
    <source>
        <dbReference type="EMBL" id="CUN91424.1"/>
    </source>
</evidence>
<name>A0A0M6WLA9_9FIRM</name>
<evidence type="ECO:0000313" key="6">
    <source>
        <dbReference type="Proteomes" id="UP000095453"/>
    </source>
</evidence>
<gene>
    <name evidence="3" type="ORF">ERS852392_01665</name>
    <name evidence="2" type="ORF">ERS852444_01347</name>
    <name evidence="1" type="ORF">RIL183_19561</name>
</gene>
<evidence type="ECO:0000313" key="4">
    <source>
        <dbReference type="Proteomes" id="UP000049828"/>
    </source>
</evidence>
<dbReference type="EMBL" id="CYXX01000008">
    <property type="protein sequence ID" value="CUM98088.1"/>
    <property type="molecule type" value="Genomic_DNA"/>
</dbReference>
<reference evidence="4" key="1">
    <citation type="submission" date="2015-05" db="EMBL/GenBank/DDBJ databases">
        <authorList>
            <consortium name="Pathogen Informatics"/>
        </authorList>
    </citation>
    <scope>NUCLEOTIDE SEQUENCE [LARGE SCALE GENOMIC DNA]</scope>
    <source>
        <strain evidence="3 5">2789STDY5608835</strain>
        <strain evidence="2 6">2789STDY5608887</strain>
        <strain evidence="4">L1-83</strain>
    </source>
</reference>
<dbReference type="AlphaFoldDB" id="A0A0M6WLA9"/>
<sequence>MQKGQSGENIFTGICQKDSTETLLYGQHGI</sequence>